<evidence type="ECO:0000256" key="13">
    <source>
        <dbReference type="ARBA" id="ARBA00022553"/>
    </source>
</evidence>
<dbReference type="PROSITE" id="PS00109">
    <property type="entry name" value="PROTEIN_KINASE_TYR"/>
    <property type="match status" value="1"/>
</dbReference>
<evidence type="ECO:0000256" key="8">
    <source>
        <dbReference type="ARBA" id="ARBA00013948"/>
    </source>
</evidence>
<dbReference type="GO" id="GO:0000408">
    <property type="term" value="C:EKC/KEOPS complex"/>
    <property type="evidence" value="ECO:0007669"/>
    <property type="project" value="TreeGrafter"/>
</dbReference>
<evidence type="ECO:0000256" key="12">
    <source>
        <dbReference type="ARBA" id="ARBA00022527"/>
    </source>
</evidence>
<comment type="function">
    <text evidence="1">Component of the EKC/KEOPS complex that is required for the formation of a threonylcarbamoyl group on adenosine at position 37 (t(6)A37) in tRNAs that read codons beginning with adenine. The complex is probably involved in the transfer of the threonylcarbamoyl moiety of threonylcarbamoyl-AMP (TC-AMP) to the N6 group of A37. BUD32 has ATPase activity in the context of the EKC/KEOPS complex and likely plays a supporting role to the catalytic subunit KAE1. The EKC/KEOPS complex also promotes both telomere uncapping and telomere elongation. The complex is required for efficient recruitment of transcriptional coactivators.</text>
</comment>
<comment type="similarity">
    <text evidence="5">Belongs to the protein kinase superfamily. BUD32 family.</text>
</comment>
<evidence type="ECO:0000256" key="6">
    <source>
        <dbReference type="ARBA" id="ARBA00011534"/>
    </source>
</evidence>
<keyword evidence="20" id="KW-0779">Telomere</keyword>
<evidence type="ECO:0000256" key="26">
    <source>
        <dbReference type="ARBA" id="ARBA00033194"/>
    </source>
</evidence>
<keyword evidence="14" id="KW-0808">Transferase</keyword>
<dbReference type="EMBL" id="JAVHJO010000006">
    <property type="protein sequence ID" value="KAK6539793.1"/>
    <property type="molecule type" value="Genomic_DNA"/>
</dbReference>
<evidence type="ECO:0000256" key="11">
    <source>
        <dbReference type="ARBA" id="ARBA00022490"/>
    </source>
</evidence>
<comment type="catalytic activity">
    <reaction evidence="27">
        <text>L-threonyl-[protein] + ATP = O-phospho-L-threonyl-[protein] + ADP + H(+)</text>
        <dbReference type="Rhea" id="RHEA:46608"/>
        <dbReference type="Rhea" id="RHEA-COMP:11060"/>
        <dbReference type="Rhea" id="RHEA-COMP:11605"/>
        <dbReference type="ChEBI" id="CHEBI:15378"/>
        <dbReference type="ChEBI" id="CHEBI:30013"/>
        <dbReference type="ChEBI" id="CHEBI:30616"/>
        <dbReference type="ChEBI" id="CHEBI:61977"/>
        <dbReference type="ChEBI" id="CHEBI:456216"/>
        <dbReference type="EC" id="2.7.11.1"/>
    </reaction>
</comment>
<proteinExistence type="inferred from homology"/>
<dbReference type="Proteomes" id="UP001365542">
    <property type="component" value="Unassembled WGS sequence"/>
</dbReference>
<dbReference type="InterPro" id="IPR008266">
    <property type="entry name" value="Tyr_kinase_AS"/>
</dbReference>
<dbReference type="InterPro" id="IPR011009">
    <property type="entry name" value="Kinase-like_dom_sf"/>
</dbReference>
<gene>
    <name evidence="30" type="primary">BUD32</name>
    <name evidence="30" type="ORF">TWF694_009985</name>
</gene>
<keyword evidence="31" id="KW-1185">Reference proteome</keyword>
<keyword evidence="10" id="KW-0158">Chromosome</keyword>
<dbReference type="SUPFAM" id="SSF56112">
    <property type="entry name" value="Protein kinase-like (PK-like)"/>
    <property type="match status" value="1"/>
</dbReference>
<protein>
    <recommendedName>
        <fullName evidence="9">EKC/KEOPS complex subunit BUD32</fullName>
        <ecNumber evidence="7">2.7.11.1</ecNumber>
    </recommendedName>
    <alternativeName>
        <fullName evidence="25 26">Atypical Serine/threonine protein kinase BUD32</fullName>
    </alternativeName>
    <alternativeName>
        <fullName evidence="8">EKC/KEOPS complex subunit bud32</fullName>
    </alternativeName>
</protein>
<evidence type="ECO:0000313" key="31">
    <source>
        <dbReference type="Proteomes" id="UP001365542"/>
    </source>
</evidence>
<evidence type="ECO:0000256" key="1">
    <source>
        <dbReference type="ARBA" id="ARBA00003747"/>
    </source>
</evidence>
<keyword evidence="12" id="KW-0723">Serine/threonine-protein kinase</keyword>
<dbReference type="GO" id="GO:0004674">
    <property type="term" value="F:protein serine/threonine kinase activity"/>
    <property type="evidence" value="ECO:0007669"/>
    <property type="project" value="UniProtKB-KW"/>
</dbReference>
<evidence type="ECO:0000256" key="25">
    <source>
        <dbReference type="ARBA" id="ARBA00030980"/>
    </source>
</evidence>
<evidence type="ECO:0000256" key="17">
    <source>
        <dbReference type="ARBA" id="ARBA00022777"/>
    </source>
</evidence>
<dbReference type="EC" id="2.7.11.1" evidence="7"/>
<evidence type="ECO:0000256" key="15">
    <source>
        <dbReference type="ARBA" id="ARBA00022694"/>
    </source>
</evidence>
<keyword evidence="23" id="KW-0804">Transcription</keyword>
<evidence type="ECO:0000256" key="10">
    <source>
        <dbReference type="ARBA" id="ARBA00022454"/>
    </source>
</evidence>
<dbReference type="PANTHER" id="PTHR12209">
    <property type="entry name" value="NON-SPECIFIC SERINE/THREONINE PROTEIN KINASE"/>
    <property type="match status" value="1"/>
</dbReference>
<dbReference type="PROSITE" id="PS50011">
    <property type="entry name" value="PROTEIN_KINASE_DOM"/>
    <property type="match status" value="1"/>
</dbReference>
<evidence type="ECO:0000256" key="22">
    <source>
        <dbReference type="ARBA" id="ARBA00023159"/>
    </source>
</evidence>
<dbReference type="GO" id="GO:0000781">
    <property type="term" value="C:chromosome, telomeric region"/>
    <property type="evidence" value="ECO:0007669"/>
    <property type="project" value="UniProtKB-SubCell"/>
</dbReference>
<dbReference type="InterPro" id="IPR022495">
    <property type="entry name" value="Bud32"/>
</dbReference>
<keyword evidence="18" id="KW-0378">Hydrolase</keyword>
<name>A0AAV9XIX5_9PEZI</name>
<evidence type="ECO:0000256" key="2">
    <source>
        <dbReference type="ARBA" id="ARBA00004123"/>
    </source>
</evidence>
<evidence type="ECO:0000256" key="24">
    <source>
        <dbReference type="ARBA" id="ARBA00023242"/>
    </source>
</evidence>
<comment type="subunit">
    <text evidence="6">Component of the EKC/KEOPS complex composed of at least BUD32, CGI121, GON7, KAE1 and PCC1; the whole complex dimerizes.</text>
</comment>
<keyword evidence="24" id="KW-0539">Nucleus</keyword>
<evidence type="ECO:0000256" key="18">
    <source>
        <dbReference type="ARBA" id="ARBA00022801"/>
    </source>
</evidence>
<evidence type="ECO:0000256" key="5">
    <source>
        <dbReference type="ARBA" id="ARBA00010630"/>
    </source>
</evidence>
<sequence length="267" mass="30383">MYDRDHTYEFENIIKMSNPQLFGNTASSKPFERILLKQGAEAHVYKSAYLLPTLPCLIKARPSKTYRHTILDVRLTKHRCISEARLLNRCRLMGVPCPALYFVDDKQGEITMEWIEGPSVRDFLNSALELGVEDTNELDNTKLGKLMEDIGRIIAKLHNIEVVHGDLTTSNLMLRKLEQETADECEALPEYDVVLIDFGLGQVSASDEDKAVDLYVLERAFLSTHPKASALFRRIIESYTDNSVSPAVVLRRLQEVRLRGRKKSMIG</sequence>
<evidence type="ECO:0000256" key="3">
    <source>
        <dbReference type="ARBA" id="ARBA00004496"/>
    </source>
</evidence>
<dbReference type="GO" id="GO:0005524">
    <property type="term" value="F:ATP binding"/>
    <property type="evidence" value="ECO:0007669"/>
    <property type="project" value="UniProtKB-KW"/>
</dbReference>
<comment type="catalytic activity">
    <reaction evidence="28">
        <text>L-seryl-[protein] + ATP = O-phospho-L-seryl-[protein] + ADP + H(+)</text>
        <dbReference type="Rhea" id="RHEA:17989"/>
        <dbReference type="Rhea" id="RHEA-COMP:9863"/>
        <dbReference type="Rhea" id="RHEA-COMP:11604"/>
        <dbReference type="ChEBI" id="CHEBI:15378"/>
        <dbReference type="ChEBI" id="CHEBI:29999"/>
        <dbReference type="ChEBI" id="CHEBI:30616"/>
        <dbReference type="ChEBI" id="CHEBI:83421"/>
        <dbReference type="ChEBI" id="CHEBI:456216"/>
        <dbReference type="EC" id="2.7.11.1"/>
    </reaction>
</comment>
<dbReference type="GO" id="GO:0005829">
    <property type="term" value="C:cytosol"/>
    <property type="evidence" value="ECO:0007669"/>
    <property type="project" value="TreeGrafter"/>
</dbReference>
<keyword evidence="19" id="KW-0067">ATP-binding</keyword>
<evidence type="ECO:0000256" key="14">
    <source>
        <dbReference type="ARBA" id="ARBA00022679"/>
    </source>
</evidence>
<dbReference type="Pfam" id="PF06293">
    <property type="entry name" value="Kdo"/>
    <property type="match status" value="1"/>
</dbReference>
<dbReference type="GO" id="GO:0070525">
    <property type="term" value="P:tRNA threonylcarbamoyladenosine metabolic process"/>
    <property type="evidence" value="ECO:0007669"/>
    <property type="project" value="TreeGrafter"/>
</dbReference>
<dbReference type="GO" id="GO:0005634">
    <property type="term" value="C:nucleus"/>
    <property type="evidence" value="ECO:0007669"/>
    <property type="project" value="UniProtKB-SubCell"/>
</dbReference>
<dbReference type="GO" id="GO:0016787">
    <property type="term" value="F:hydrolase activity"/>
    <property type="evidence" value="ECO:0007669"/>
    <property type="project" value="UniProtKB-KW"/>
</dbReference>
<keyword evidence="11" id="KW-0963">Cytoplasm</keyword>
<comment type="subcellular location">
    <subcellularLocation>
        <location evidence="4">Chromosome</location>
        <location evidence="4">Telomere</location>
    </subcellularLocation>
    <subcellularLocation>
        <location evidence="3">Cytoplasm</location>
    </subcellularLocation>
    <subcellularLocation>
        <location evidence="2">Nucleus</location>
    </subcellularLocation>
</comment>
<evidence type="ECO:0000256" key="28">
    <source>
        <dbReference type="ARBA" id="ARBA00048679"/>
    </source>
</evidence>
<feature type="domain" description="Protein kinase" evidence="29">
    <location>
        <begin position="30"/>
        <end position="267"/>
    </location>
</feature>
<evidence type="ECO:0000256" key="9">
    <source>
        <dbReference type="ARBA" id="ARBA00019973"/>
    </source>
</evidence>
<evidence type="ECO:0000256" key="21">
    <source>
        <dbReference type="ARBA" id="ARBA00023015"/>
    </source>
</evidence>
<organism evidence="30 31">
    <name type="scientific">Orbilia ellipsospora</name>
    <dbReference type="NCBI Taxonomy" id="2528407"/>
    <lineage>
        <taxon>Eukaryota</taxon>
        <taxon>Fungi</taxon>
        <taxon>Dikarya</taxon>
        <taxon>Ascomycota</taxon>
        <taxon>Pezizomycotina</taxon>
        <taxon>Orbiliomycetes</taxon>
        <taxon>Orbiliales</taxon>
        <taxon>Orbiliaceae</taxon>
        <taxon>Orbilia</taxon>
    </lineage>
</organism>
<evidence type="ECO:0000256" key="7">
    <source>
        <dbReference type="ARBA" id="ARBA00012513"/>
    </source>
</evidence>
<dbReference type="GO" id="GO:0008033">
    <property type="term" value="P:tRNA processing"/>
    <property type="evidence" value="ECO:0007669"/>
    <property type="project" value="UniProtKB-KW"/>
</dbReference>
<dbReference type="FunFam" id="3.30.200.20:FF:000603">
    <property type="entry name" value="EKC/KEOPS complex subunit bud32"/>
    <property type="match status" value="1"/>
</dbReference>
<evidence type="ECO:0000256" key="4">
    <source>
        <dbReference type="ARBA" id="ARBA00004574"/>
    </source>
</evidence>
<evidence type="ECO:0000256" key="23">
    <source>
        <dbReference type="ARBA" id="ARBA00023163"/>
    </source>
</evidence>
<dbReference type="Gene3D" id="3.30.200.20">
    <property type="entry name" value="Phosphorylase Kinase, domain 1"/>
    <property type="match status" value="1"/>
</dbReference>
<keyword evidence="17 30" id="KW-0418">Kinase</keyword>
<reference evidence="30 31" key="1">
    <citation type="submission" date="2019-10" db="EMBL/GenBank/DDBJ databases">
        <authorList>
            <person name="Palmer J.M."/>
        </authorList>
    </citation>
    <scope>NUCLEOTIDE SEQUENCE [LARGE SCALE GENOMIC DNA]</scope>
    <source>
        <strain evidence="30 31">TWF694</strain>
    </source>
</reference>
<evidence type="ECO:0000256" key="16">
    <source>
        <dbReference type="ARBA" id="ARBA00022741"/>
    </source>
</evidence>
<dbReference type="AlphaFoldDB" id="A0AAV9XIX5"/>
<evidence type="ECO:0000259" key="29">
    <source>
        <dbReference type="PROSITE" id="PS50011"/>
    </source>
</evidence>
<keyword evidence="16" id="KW-0547">Nucleotide-binding</keyword>
<dbReference type="NCBIfam" id="TIGR03724">
    <property type="entry name" value="arch_bud32"/>
    <property type="match status" value="1"/>
</dbReference>
<keyword evidence="21" id="KW-0805">Transcription regulation</keyword>
<keyword evidence="22" id="KW-0010">Activator</keyword>
<evidence type="ECO:0000256" key="20">
    <source>
        <dbReference type="ARBA" id="ARBA00022895"/>
    </source>
</evidence>
<keyword evidence="15" id="KW-0819">tRNA processing</keyword>
<dbReference type="FunFam" id="1.10.510.10:FF:000845">
    <property type="entry name" value="Probable bifunctional tRNA threonylcarbamoyladenosine biosynthesis protein"/>
    <property type="match status" value="1"/>
</dbReference>
<dbReference type="Gene3D" id="1.10.510.10">
    <property type="entry name" value="Transferase(Phosphotransferase) domain 1"/>
    <property type="match status" value="1"/>
</dbReference>
<keyword evidence="13" id="KW-0597">Phosphoprotein</keyword>
<evidence type="ECO:0000256" key="27">
    <source>
        <dbReference type="ARBA" id="ARBA00047899"/>
    </source>
</evidence>
<evidence type="ECO:0000256" key="19">
    <source>
        <dbReference type="ARBA" id="ARBA00022840"/>
    </source>
</evidence>
<evidence type="ECO:0000313" key="30">
    <source>
        <dbReference type="EMBL" id="KAK6539793.1"/>
    </source>
</evidence>
<dbReference type="InterPro" id="IPR000719">
    <property type="entry name" value="Prot_kinase_dom"/>
</dbReference>
<accession>A0AAV9XIX5</accession>
<dbReference type="PANTHER" id="PTHR12209:SF0">
    <property type="entry name" value="EKC_KEOPS COMPLEX SUBUNIT TP53RK"/>
    <property type="match status" value="1"/>
</dbReference>
<comment type="caution">
    <text evidence="30">The sequence shown here is derived from an EMBL/GenBank/DDBJ whole genome shotgun (WGS) entry which is preliminary data.</text>
</comment>